<keyword evidence="1" id="KW-1133">Transmembrane helix</keyword>
<dbReference type="AlphaFoldDB" id="A0A561UEZ8"/>
<sequence>MHINWNALGSTAAFSFLVTVGVVAAFSLGVLALARREAATAGGAPGGAKATAALAGAGLCFAACAAAVGYGISMLAG</sequence>
<keyword evidence="1" id="KW-0472">Membrane</keyword>
<proteinExistence type="predicted"/>
<feature type="transmembrane region" description="Helical" evidence="1">
    <location>
        <begin position="54"/>
        <end position="76"/>
    </location>
</feature>
<feature type="transmembrane region" description="Helical" evidence="1">
    <location>
        <begin position="12"/>
        <end position="34"/>
    </location>
</feature>
<evidence type="ECO:0000256" key="1">
    <source>
        <dbReference type="SAM" id="Phobius"/>
    </source>
</evidence>
<keyword evidence="1" id="KW-0812">Transmembrane</keyword>
<dbReference type="OrthoDB" id="4249403at2"/>
<keyword evidence="3" id="KW-1185">Reference proteome</keyword>
<reference evidence="2 3" key="1">
    <citation type="submission" date="2019-06" db="EMBL/GenBank/DDBJ databases">
        <title>Sequencing the genomes of 1000 actinobacteria strains.</title>
        <authorList>
            <person name="Klenk H.-P."/>
        </authorList>
    </citation>
    <scope>NUCLEOTIDE SEQUENCE [LARGE SCALE GENOMIC DNA]</scope>
    <source>
        <strain evidence="2 3">DSM 44826</strain>
    </source>
</reference>
<evidence type="ECO:0000313" key="3">
    <source>
        <dbReference type="Proteomes" id="UP000317940"/>
    </source>
</evidence>
<dbReference type="Proteomes" id="UP000317940">
    <property type="component" value="Unassembled WGS sequence"/>
</dbReference>
<comment type="caution">
    <text evidence="2">The sequence shown here is derived from an EMBL/GenBank/DDBJ whole genome shotgun (WGS) entry which is preliminary data.</text>
</comment>
<evidence type="ECO:0000313" key="2">
    <source>
        <dbReference type="EMBL" id="TWF97936.1"/>
    </source>
</evidence>
<name>A0A561UEZ8_9ACTN</name>
<dbReference type="RefSeq" id="WP_145904440.1">
    <property type="nucleotide sequence ID" value="NZ_BAAAMZ010000013.1"/>
</dbReference>
<accession>A0A561UEZ8</accession>
<protein>
    <submittedName>
        <fullName evidence="2">Uncharacterized protein</fullName>
    </submittedName>
</protein>
<gene>
    <name evidence="2" type="ORF">FHX73_111738</name>
</gene>
<organism evidence="2 3">
    <name type="scientific">Kitasatospora viridis</name>
    <dbReference type="NCBI Taxonomy" id="281105"/>
    <lineage>
        <taxon>Bacteria</taxon>
        <taxon>Bacillati</taxon>
        <taxon>Actinomycetota</taxon>
        <taxon>Actinomycetes</taxon>
        <taxon>Kitasatosporales</taxon>
        <taxon>Streptomycetaceae</taxon>
        <taxon>Kitasatospora</taxon>
    </lineage>
</organism>
<dbReference type="EMBL" id="VIWT01000001">
    <property type="protein sequence ID" value="TWF97936.1"/>
    <property type="molecule type" value="Genomic_DNA"/>
</dbReference>